<organism evidence="4 5">
    <name type="scientific">Dorcoceras hygrometricum</name>
    <dbReference type="NCBI Taxonomy" id="472368"/>
    <lineage>
        <taxon>Eukaryota</taxon>
        <taxon>Viridiplantae</taxon>
        <taxon>Streptophyta</taxon>
        <taxon>Embryophyta</taxon>
        <taxon>Tracheophyta</taxon>
        <taxon>Spermatophyta</taxon>
        <taxon>Magnoliopsida</taxon>
        <taxon>eudicotyledons</taxon>
        <taxon>Gunneridae</taxon>
        <taxon>Pentapetalae</taxon>
        <taxon>asterids</taxon>
        <taxon>lamiids</taxon>
        <taxon>Lamiales</taxon>
        <taxon>Gesneriaceae</taxon>
        <taxon>Didymocarpoideae</taxon>
        <taxon>Trichosporeae</taxon>
        <taxon>Loxocarpinae</taxon>
        <taxon>Dorcoceras</taxon>
    </lineage>
</organism>
<feature type="domain" description="Rhodanese" evidence="3">
    <location>
        <begin position="243"/>
        <end position="358"/>
    </location>
</feature>
<dbReference type="PROSITE" id="PS50206">
    <property type="entry name" value="RHODANESE_3"/>
    <property type="match status" value="1"/>
</dbReference>
<keyword evidence="2" id="KW-0812">Transmembrane</keyword>
<protein>
    <submittedName>
        <fullName evidence="4">Calcium sensing receptor, chloroplastic</fullName>
    </submittedName>
</protein>
<keyword evidence="2" id="KW-1133">Transmembrane helix</keyword>
<feature type="compositionally biased region" description="Pro residues" evidence="1">
    <location>
        <begin position="9"/>
        <end position="18"/>
    </location>
</feature>
<dbReference type="GO" id="GO:0071277">
    <property type="term" value="P:cellular response to calcium ion"/>
    <property type="evidence" value="ECO:0007669"/>
    <property type="project" value="InterPro"/>
</dbReference>
<dbReference type="CDD" id="cd00158">
    <property type="entry name" value="RHOD"/>
    <property type="match status" value="1"/>
</dbReference>
<dbReference type="GO" id="GO:0009704">
    <property type="term" value="P:de-etiolation"/>
    <property type="evidence" value="ECO:0007669"/>
    <property type="project" value="InterPro"/>
</dbReference>
<evidence type="ECO:0000313" key="4">
    <source>
        <dbReference type="EMBL" id="KZV16003.1"/>
    </source>
</evidence>
<dbReference type="InterPro" id="IPR036873">
    <property type="entry name" value="Rhodanese-like_dom_sf"/>
</dbReference>
<dbReference type="AlphaFoldDB" id="A0A2Z7A4I8"/>
<dbReference type="PANTHER" id="PTHR34209:SF1">
    <property type="entry name" value="CALCIUM SENSING RECEPTOR, CHLOROPLASTIC"/>
    <property type="match status" value="1"/>
</dbReference>
<keyword evidence="2" id="KW-0472">Membrane</keyword>
<gene>
    <name evidence="4" type="ORF">F511_14369</name>
</gene>
<dbReference type="PANTHER" id="PTHR34209">
    <property type="entry name" value="RHODANESE/CELL CYCLE CONTROL PHOSPHATASE SUPERFAMILY PROTEIN"/>
    <property type="match status" value="1"/>
</dbReference>
<dbReference type="Proteomes" id="UP000250235">
    <property type="component" value="Unassembled WGS sequence"/>
</dbReference>
<dbReference type="EMBL" id="KV019588">
    <property type="protein sequence ID" value="KZV16003.1"/>
    <property type="molecule type" value="Genomic_DNA"/>
</dbReference>
<evidence type="ECO:0000256" key="2">
    <source>
        <dbReference type="SAM" id="Phobius"/>
    </source>
</evidence>
<keyword evidence="4" id="KW-0675">Receptor</keyword>
<name>A0A2Z7A4I8_9LAMI</name>
<accession>A0A2Z7A4I8</accession>
<dbReference type="OrthoDB" id="2015023at2759"/>
<feature type="transmembrane region" description="Helical" evidence="2">
    <location>
        <begin position="200"/>
        <end position="219"/>
    </location>
</feature>
<evidence type="ECO:0000313" key="5">
    <source>
        <dbReference type="Proteomes" id="UP000250235"/>
    </source>
</evidence>
<proteinExistence type="predicted"/>
<keyword evidence="5" id="KW-1185">Reference proteome</keyword>
<dbReference type="InterPro" id="IPR001763">
    <property type="entry name" value="Rhodanese-like_dom"/>
</dbReference>
<evidence type="ECO:0000259" key="3">
    <source>
        <dbReference type="PROSITE" id="PS50206"/>
    </source>
</evidence>
<dbReference type="InterPro" id="IPR044690">
    <property type="entry name" value="CAS_plant"/>
</dbReference>
<sequence>MALRATPTARPPFPPHVQPPSSVSPSTTIHTTNFIISKPQSKPNSLLLSATTALPLFAPFGAPLEARSLTLPKEQIVSSIDKAQVESTIEKVVEVGSNVFSVTGQAIGAVVKAVKPGVDATLPILKQAGEEAVKIASPVVSEASKKAQEAIESTGINTEPVKAAAKAIADAAQQTTQVIFKAKPVAVSTAETVLSAEPRFILGTGGALLLAYLLLPPIFSAISFRYRGYQGELTPAQTLDLLSTKNYNLIDIRSEKDKSKDGTPRLPSNAKNKLISIPLEDLPSKLKGLVKSVKNVEAELVALKISHLKKISKSSNIVIMDSYTDSSKIVAKALTNLGFNNCWIMNGGFSGGNGWLQSRLGADTTSFTAEVISPSKVNNTQTRRFGTSSLGKLLPGGSD</sequence>
<dbReference type="SUPFAM" id="SSF52821">
    <property type="entry name" value="Rhodanese/Cell cycle control phosphatase"/>
    <property type="match status" value="1"/>
</dbReference>
<dbReference type="Pfam" id="PF00581">
    <property type="entry name" value="Rhodanese"/>
    <property type="match status" value="1"/>
</dbReference>
<evidence type="ECO:0000256" key="1">
    <source>
        <dbReference type="SAM" id="MobiDB-lite"/>
    </source>
</evidence>
<dbReference type="GO" id="GO:0090333">
    <property type="term" value="P:regulation of stomatal closure"/>
    <property type="evidence" value="ECO:0007669"/>
    <property type="project" value="InterPro"/>
</dbReference>
<reference evidence="4 5" key="1">
    <citation type="journal article" date="2015" name="Proc. Natl. Acad. Sci. U.S.A.">
        <title>The resurrection genome of Boea hygrometrica: A blueprint for survival of dehydration.</title>
        <authorList>
            <person name="Xiao L."/>
            <person name="Yang G."/>
            <person name="Zhang L."/>
            <person name="Yang X."/>
            <person name="Zhao S."/>
            <person name="Ji Z."/>
            <person name="Zhou Q."/>
            <person name="Hu M."/>
            <person name="Wang Y."/>
            <person name="Chen M."/>
            <person name="Xu Y."/>
            <person name="Jin H."/>
            <person name="Xiao X."/>
            <person name="Hu G."/>
            <person name="Bao F."/>
            <person name="Hu Y."/>
            <person name="Wan P."/>
            <person name="Li L."/>
            <person name="Deng X."/>
            <person name="Kuang T."/>
            <person name="Xiang C."/>
            <person name="Zhu J.K."/>
            <person name="Oliver M.J."/>
            <person name="He Y."/>
        </authorList>
    </citation>
    <scope>NUCLEOTIDE SEQUENCE [LARGE SCALE GENOMIC DNA]</scope>
    <source>
        <strain evidence="5">cv. XS01</strain>
    </source>
</reference>
<feature type="region of interest" description="Disordered" evidence="1">
    <location>
        <begin position="1"/>
        <end position="26"/>
    </location>
</feature>
<dbReference type="Gene3D" id="3.40.250.10">
    <property type="entry name" value="Rhodanese-like domain"/>
    <property type="match status" value="1"/>
</dbReference>